<keyword evidence="3" id="KW-1185">Reference proteome</keyword>
<feature type="transmembrane region" description="Helical" evidence="1">
    <location>
        <begin position="6"/>
        <end position="25"/>
    </location>
</feature>
<sequence length="203" mass="24087">MKLEKNIIMSLILIVIIFMAIGVAHSQNNLNDESKVIEKFMYYLEDRDFDGIKKIVLNSDTELNILNFMNKNKVENLTGKVKSIDRISEDMVKLYVYYDIEFRTKSGIINSTAGNIYFIIKMEDEKWYIKETNFIEDMKNSQIIINILMIIYFVIVIPFLLYINLWRSDLEVKEKRYWSAVIAIFNIIGLLIFYFRVIKKKTS</sequence>
<feature type="transmembrane region" description="Helical" evidence="1">
    <location>
        <begin position="177"/>
        <end position="197"/>
    </location>
</feature>
<dbReference type="EMBL" id="LWDV01000009">
    <property type="protein sequence ID" value="OCL26005.1"/>
    <property type="molecule type" value="Genomic_DNA"/>
</dbReference>
<gene>
    <name evidence="2" type="ORF">U472_08230</name>
</gene>
<name>A0A1C0A6W2_9FIRM</name>
<accession>A0A1C0A6W2</accession>
<keyword evidence="1" id="KW-1133">Transmembrane helix</keyword>
<protein>
    <submittedName>
        <fullName evidence="2">Uncharacterized protein</fullName>
    </submittedName>
</protein>
<feature type="transmembrane region" description="Helical" evidence="1">
    <location>
        <begin position="143"/>
        <end position="165"/>
    </location>
</feature>
<evidence type="ECO:0000313" key="2">
    <source>
        <dbReference type="EMBL" id="OCL26005.1"/>
    </source>
</evidence>
<dbReference type="Proteomes" id="UP000093514">
    <property type="component" value="Unassembled WGS sequence"/>
</dbReference>
<keyword evidence="1" id="KW-0472">Membrane</keyword>
<evidence type="ECO:0000256" key="1">
    <source>
        <dbReference type="SAM" id="Phobius"/>
    </source>
</evidence>
<keyword evidence="1" id="KW-0812">Transmembrane</keyword>
<proteinExistence type="predicted"/>
<reference evidence="3" key="1">
    <citation type="submission" date="2016-07" db="EMBL/GenBank/DDBJ databases">
        <authorList>
            <person name="Florea S."/>
            <person name="Webb J.S."/>
            <person name="Jaromczyk J."/>
            <person name="Schardl C.L."/>
        </authorList>
    </citation>
    <scope>NUCLEOTIDE SEQUENCE [LARGE SCALE GENOMIC DNA]</scope>
    <source>
        <strain evidence="3">Z6</strain>
    </source>
</reference>
<comment type="caution">
    <text evidence="2">The sequence shown here is derived from an EMBL/GenBank/DDBJ whole genome shotgun (WGS) entry which is preliminary data.</text>
</comment>
<evidence type="ECO:0000313" key="3">
    <source>
        <dbReference type="Proteomes" id="UP000093514"/>
    </source>
</evidence>
<organism evidence="2 3">
    <name type="scientific">Orenia metallireducens</name>
    <dbReference type="NCBI Taxonomy" id="1413210"/>
    <lineage>
        <taxon>Bacteria</taxon>
        <taxon>Bacillati</taxon>
        <taxon>Bacillota</taxon>
        <taxon>Clostridia</taxon>
        <taxon>Halanaerobiales</taxon>
        <taxon>Halobacteroidaceae</taxon>
        <taxon>Orenia</taxon>
    </lineage>
</organism>
<reference evidence="2 3" key="2">
    <citation type="submission" date="2016-08" db="EMBL/GenBank/DDBJ databases">
        <title>Orenia metallireducens sp. nov. strain Z6, a Novel Metal-reducing Firmicute from the Deep Subsurface.</title>
        <authorList>
            <person name="Maxim B.I."/>
            <person name="Kenneth K."/>
            <person name="Flynn T.M."/>
            <person name="Oloughlin E.J."/>
            <person name="Locke R.A."/>
            <person name="Weber J.R."/>
            <person name="Egan S.M."/>
            <person name="Mackie R.I."/>
            <person name="Cann I.K."/>
        </authorList>
    </citation>
    <scope>NUCLEOTIDE SEQUENCE [LARGE SCALE GENOMIC DNA]</scope>
    <source>
        <strain evidence="2 3">Z6</strain>
    </source>
</reference>
<dbReference type="RefSeq" id="WP_068717391.1">
    <property type="nucleotide sequence ID" value="NZ_LWDV01000009.1"/>
</dbReference>
<dbReference type="AlphaFoldDB" id="A0A1C0A6W2"/>